<evidence type="ECO:0000256" key="1">
    <source>
        <dbReference type="SAM" id="Phobius"/>
    </source>
</evidence>
<keyword evidence="1" id="KW-0472">Membrane</keyword>
<feature type="transmembrane region" description="Helical" evidence="1">
    <location>
        <begin position="56"/>
        <end position="77"/>
    </location>
</feature>
<accession>A0AA42CJP9</accession>
<dbReference type="EMBL" id="JAMOIM010000011">
    <property type="protein sequence ID" value="MCW6509709.1"/>
    <property type="molecule type" value="Genomic_DNA"/>
</dbReference>
<dbReference type="Proteomes" id="UP001165667">
    <property type="component" value="Unassembled WGS sequence"/>
</dbReference>
<sequence>MTLPVSLPMALAIYFTLWWTLLFAVLPFGVRSQQETGTTVPGSEPGAPQTPALLKKALWTTVLTTVAFAALMVVLALNPDA</sequence>
<dbReference type="RefSeq" id="WP_282586082.1">
    <property type="nucleotide sequence ID" value="NZ_JAMOIM010000011.1"/>
</dbReference>
<keyword evidence="1" id="KW-0812">Transmembrane</keyword>
<dbReference type="Pfam" id="PF07330">
    <property type="entry name" value="DUF1467"/>
    <property type="match status" value="1"/>
</dbReference>
<proteinExistence type="predicted"/>
<dbReference type="InterPro" id="IPR009935">
    <property type="entry name" value="DUF1467"/>
</dbReference>
<organism evidence="2 3">
    <name type="scientific">Lichenifustis flavocetrariae</name>
    <dbReference type="NCBI Taxonomy" id="2949735"/>
    <lineage>
        <taxon>Bacteria</taxon>
        <taxon>Pseudomonadati</taxon>
        <taxon>Pseudomonadota</taxon>
        <taxon>Alphaproteobacteria</taxon>
        <taxon>Hyphomicrobiales</taxon>
        <taxon>Lichenihabitantaceae</taxon>
        <taxon>Lichenifustis</taxon>
    </lineage>
</organism>
<protein>
    <submittedName>
        <fullName evidence="2">DUF1467 family protein</fullName>
    </submittedName>
</protein>
<dbReference type="AlphaFoldDB" id="A0AA42CJP9"/>
<comment type="caution">
    <text evidence="2">The sequence shown here is derived from an EMBL/GenBank/DDBJ whole genome shotgun (WGS) entry which is preliminary data.</text>
</comment>
<keyword evidence="3" id="KW-1185">Reference proteome</keyword>
<reference evidence="2" key="1">
    <citation type="submission" date="2022-05" db="EMBL/GenBank/DDBJ databases">
        <authorList>
            <person name="Pankratov T."/>
        </authorList>
    </citation>
    <scope>NUCLEOTIDE SEQUENCE</scope>
    <source>
        <strain evidence="2">BP6-180914</strain>
    </source>
</reference>
<evidence type="ECO:0000313" key="2">
    <source>
        <dbReference type="EMBL" id="MCW6509709.1"/>
    </source>
</evidence>
<name>A0AA42CJP9_9HYPH</name>
<gene>
    <name evidence="2" type="ORF">M8523_16960</name>
</gene>
<evidence type="ECO:0000313" key="3">
    <source>
        <dbReference type="Proteomes" id="UP001165667"/>
    </source>
</evidence>
<keyword evidence="1" id="KW-1133">Transmembrane helix</keyword>